<accession>A0A9P9DD51</accession>
<comment type="caution">
    <text evidence="1">The sequence shown here is derived from an EMBL/GenBank/DDBJ whole genome shotgun (WGS) entry which is preliminary data.</text>
</comment>
<keyword evidence="2" id="KW-1185">Reference proteome</keyword>
<protein>
    <submittedName>
        <fullName evidence="1">Uncharacterized protein</fullName>
    </submittedName>
</protein>
<organism evidence="1 2">
    <name type="scientific">Dendryphion nanum</name>
    <dbReference type="NCBI Taxonomy" id="256645"/>
    <lineage>
        <taxon>Eukaryota</taxon>
        <taxon>Fungi</taxon>
        <taxon>Dikarya</taxon>
        <taxon>Ascomycota</taxon>
        <taxon>Pezizomycotina</taxon>
        <taxon>Dothideomycetes</taxon>
        <taxon>Pleosporomycetidae</taxon>
        <taxon>Pleosporales</taxon>
        <taxon>Torulaceae</taxon>
        <taxon>Dendryphion</taxon>
    </lineage>
</organism>
<dbReference type="AlphaFoldDB" id="A0A9P9DD51"/>
<proteinExistence type="predicted"/>
<evidence type="ECO:0000313" key="1">
    <source>
        <dbReference type="EMBL" id="KAH7117058.1"/>
    </source>
</evidence>
<reference evidence="1" key="1">
    <citation type="journal article" date="2021" name="Nat. Commun.">
        <title>Genetic determinants of endophytism in the Arabidopsis root mycobiome.</title>
        <authorList>
            <person name="Mesny F."/>
            <person name="Miyauchi S."/>
            <person name="Thiergart T."/>
            <person name="Pickel B."/>
            <person name="Atanasova L."/>
            <person name="Karlsson M."/>
            <person name="Huettel B."/>
            <person name="Barry K.W."/>
            <person name="Haridas S."/>
            <person name="Chen C."/>
            <person name="Bauer D."/>
            <person name="Andreopoulos W."/>
            <person name="Pangilinan J."/>
            <person name="LaButti K."/>
            <person name="Riley R."/>
            <person name="Lipzen A."/>
            <person name="Clum A."/>
            <person name="Drula E."/>
            <person name="Henrissat B."/>
            <person name="Kohler A."/>
            <person name="Grigoriev I.V."/>
            <person name="Martin F.M."/>
            <person name="Hacquard S."/>
        </authorList>
    </citation>
    <scope>NUCLEOTIDE SEQUENCE</scope>
    <source>
        <strain evidence="1">MPI-CAGE-CH-0243</strain>
    </source>
</reference>
<name>A0A9P9DD51_9PLEO</name>
<evidence type="ECO:0000313" key="2">
    <source>
        <dbReference type="Proteomes" id="UP000700596"/>
    </source>
</evidence>
<dbReference type="OrthoDB" id="3799601at2759"/>
<dbReference type="EMBL" id="JAGMWT010000014">
    <property type="protein sequence ID" value="KAH7117058.1"/>
    <property type="molecule type" value="Genomic_DNA"/>
</dbReference>
<sequence>MEFISAEDLSALTKFEAEEEPKKEPILARAVPLPYLPPEIQLQILRYCFPSRGLTISSDRWGFWKIARVDALCCIKDFASVVPEAFYSKNHVVIEPKGHMNHHAYYYKYFPYMADYYTIRYPPRTASKWVRSMEYIFLRPFRSDSENEKMFLDQIQWLRKIATGESGFDKLNFLRIDLRNLSLRTYCVASQSYEFDSKRISGFAKLVEEKGSFRIPTRRLEIVLEYEHLCVYMDNPCDNCSELYRIIGRRDPGTN</sequence>
<gene>
    <name evidence="1" type="ORF">B0J11DRAFT_538212</name>
</gene>
<dbReference type="Proteomes" id="UP000700596">
    <property type="component" value="Unassembled WGS sequence"/>
</dbReference>